<protein>
    <submittedName>
        <fullName evidence="2">Uncharacterized protein</fullName>
    </submittedName>
</protein>
<organism evidence="2 3">
    <name type="scientific">Brevibacillus thermoruber</name>
    <dbReference type="NCBI Taxonomy" id="33942"/>
    <lineage>
        <taxon>Bacteria</taxon>
        <taxon>Bacillati</taxon>
        <taxon>Bacillota</taxon>
        <taxon>Bacilli</taxon>
        <taxon>Bacillales</taxon>
        <taxon>Paenibacillaceae</taxon>
        <taxon>Brevibacillus</taxon>
    </lineage>
</organism>
<sequence>MAAEQGTERLELGAGATPIRCAEEMKMVDRDQQEKNEYRKHPFTNLKDSIDRTQMGDLHSLSKLGCWPTVVIIVVGIILFLLSKN</sequence>
<reference evidence="2" key="1">
    <citation type="submission" date="2022-12" db="EMBL/GenBank/DDBJ databases">
        <title>Draft genome sequence of the thermophilic strain Brevibacillus thermoruber HT42, isolated from Los Humeros, Puebla, Mexico, with biotechnological potential.</title>
        <authorList>
            <person name="Lara Sanchez J."/>
            <person name="Solis Palacios R."/>
            <person name="Bustos Baena A.S."/>
            <person name="Ruz Baez A.E."/>
            <person name="Espinosa Luna G."/>
            <person name="Oliart Ros R.M."/>
        </authorList>
    </citation>
    <scope>NUCLEOTIDE SEQUENCE</scope>
    <source>
        <strain evidence="2">HT42</strain>
    </source>
</reference>
<feature type="transmembrane region" description="Helical" evidence="1">
    <location>
        <begin position="64"/>
        <end position="82"/>
    </location>
</feature>
<keyword evidence="1" id="KW-1133">Transmembrane helix</keyword>
<keyword evidence="1" id="KW-0812">Transmembrane</keyword>
<name>A0A9X3TPH7_9BACL</name>
<dbReference type="EMBL" id="JAPYYP010000006">
    <property type="protein sequence ID" value="MDA5108102.1"/>
    <property type="molecule type" value="Genomic_DNA"/>
</dbReference>
<dbReference type="Proteomes" id="UP001151071">
    <property type="component" value="Unassembled WGS sequence"/>
</dbReference>
<dbReference type="RefSeq" id="WP_271139786.1">
    <property type="nucleotide sequence ID" value="NZ_JAPYYP010000006.1"/>
</dbReference>
<evidence type="ECO:0000313" key="3">
    <source>
        <dbReference type="Proteomes" id="UP001151071"/>
    </source>
</evidence>
<dbReference type="AlphaFoldDB" id="A0A9X3TPH7"/>
<keyword evidence="3" id="KW-1185">Reference proteome</keyword>
<comment type="caution">
    <text evidence="2">The sequence shown here is derived from an EMBL/GenBank/DDBJ whole genome shotgun (WGS) entry which is preliminary data.</text>
</comment>
<evidence type="ECO:0000256" key="1">
    <source>
        <dbReference type="SAM" id="Phobius"/>
    </source>
</evidence>
<accession>A0A9X3TPH7</accession>
<gene>
    <name evidence="2" type="ORF">O3V59_07005</name>
</gene>
<keyword evidence="1" id="KW-0472">Membrane</keyword>
<proteinExistence type="predicted"/>
<evidence type="ECO:0000313" key="2">
    <source>
        <dbReference type="EMBL" id="MDA5108102.1"/>
    </source>
</evidence>